<dbReference type="GO" id="GO:0005829">
    <property type="term" value="C:cytosol"/>
    <property type="evidence" value="ECO:0007669"/>
    <property type="project" value="TreeGrafter"/>
</dbReference>
<feature type="transmembrane region" description="Helical" evidence="4">
    <location>
        <begin position="253"/>
        <end position="274"/>
    </location>
</feature>
<dbReference type="AlphaFoldDB" id="A0A4U8Z7W9"/>
<feature type="domain" description="FAD-binding FR-type" evidence="6">
    <location>
        <begin position="612"/>
        <end position="721"/>
    </location>
</feature>
<dbReference type="Pfam" id="PF10029">
    <property type="entry name" value="DUF2271"/>
    <property type="match status" value="1"/>
</dbReference>
<dbReference type="SUPFAM" id="SSF52218">
    <property type="entry name" value="Flavoproteins"/>
    <property type="match status" value="1"/>
</dbReference>
<keyword evidence="4" id="KW-0472">Membrane</keyword>
<dbReference type="Pfam" id="PF03929">
    <property type="entry name" value="PepSY_TM"/>
    <property type="match status" value="1"/>
</dbReference>
<organism evidence="7 8">
    <name type="scientific">Methylocella tundrae</name>
    <dbReference type="NCBI Taxonomy" id="227605"/>
    <lineage>
        <taxon>Bacteria</taxon>
        <taxon>Pseudomonadati</taxon>
        <taxon>Pseudomonadota</taxon>
        <taxon>Alphaproteobacteria</taxon>
        <taxon>Hyphomicrobiales</taxon>
        <taxon>Beijerinckiaceae</taxon>
        <taxon>Methylocella</taxon>
    </lineage>
</organism>
<accession>A0A4U8Z7W9</accession>
<dbReference type="GO" id="GO:0010181">
    <property type="term" value="F:FMN binding"/>
    <property type="evidence" value="ECO:0007669"/>
    <property type="project" value="InterPro"/>
</dbReference>
<name>A0A4U8Z7W9_METTU</name>
<dbReference type="Pfam" id="PF00175">
    <property type="entry name" value="NAD_binding_1"/>
    <property type="match status" value="1"/>
</dbReference>
<protein>
    <recommendedName>
        <fullName evidence="3">NADPH--hemoprotein reductase</fullName>
        <ecNumber evidence="3">1.6.2.4</ecNumber>
    </recommendedName>
</protein>
<dbReference type="InterPro" id="IPR017938">
    <property type="entry name" value="Riboflavin_synthase-like_b-brl"/>
</dbReference>
<dbReference type="GO" id="GO:0050667">
    <property type="term" value="P:homocysteine metabolic process"/>
    <property type="evidence" value="ECO:0007669"/>
    <property type="project" value="TreeGrafter"/>
</dbReference>
<dbReference type="EC" id="1.6.2.4" evidence="3"/>
<dbReference type="InterPro" id="IPR014469">
    <property type="entry name" value="DUF2271"/>
</dbReference>
<evidence type="ECO:0000313" key="7">
    <source>
        <dbReference type="EMBL" id="VFU17758.1"/>
    </source>
</evidence>
<dbReference type="GO" id="GO:0050660">
    <property type="term" value="F:flavin adenine dinucleotide binding"/>
    <property type="evidence" value="ECO:0007669"/>
    <property type="project" value="TreeGrafter"/>
</dbReference>
<dbReference type="Gene3D" id="2.40.30.10">
    <property type="entry name" value="Translation factors"/>
    <property type="match status" value="1"/>
</dbReference>
<dbReference type="CDD" id="cd06201">
    <property type="entry name" value="SiR_like2"/>
    <property type="match status" value="1"/>
</dbReference>
<reference evidence="7 8" key="1">
    <citation type="submission" date="2019-03" db="EMBL/GenBank/DDBJ databases">
        <authorList>
            <person name="Kox A.R. M."/>
        </authorList>
    </citation>
    <scope>NUCLEOTIDE SEQUENCE [LARGE SCALE GENOMIC DNA]</scope>
    <source>
        <strain evidence="7">MTUNDRAET4 annotated genome</strain>
        <plasmid evidence="8">3</plasmid>
    </source>
</reference>
<evidence type="ECO:0000256" key="4">
    <source>
        <dbReference type="SAM" id="Phobius"/>
    </source>
</evidence>
<dbReference type="EMBL" id="LR536452">
    <property type="protein sequence ID" value="VFU17758.1"/>
    <property type="molecule type" value="Genomic_DNA"/>
</dbReference>
<keyword evidence="4" id="KW-0812">Transmembrane</keyword>
<dbReference type="Gene3D" id="3.40.50.80">
    <property type="entry name" value="Nucleotide-binding domain of ferredoxin-NADP reductase (FNR) module"/>
    <property type="match status" value="1"/>
</dbReference>
<dbReference type="PROSITE" id="PS50902">
    <property type="entry name" value="FLAVODOXIN_LIKE"/>
    <property type="match status" value="1"/>
</dbReference>
<keyword evidence="7" id="KW-0614">Plasmid</keyword>
<feature type="transmembrane region" description="Helical" evidence="4">
    <location>
        <begin position="136"/>
        <end position="158"/>
    </location>
</feature>
<dbReference type="InterPro" id="IPR039261">
    <property type="entry name" value="FNR_nucleotide-bd"/>
</dbReference>
<gene>
    <name evidence="7" type="ORF">MTUNDRAET4_0241</name>
</gene>
<dbReference type="SUPFAM" id="SSF63380">
    <property type="entry name" value="Riboflavin synthase domain-like"/>
    <property type="match status" value="1"/>
</dbReference>
<dbReference type="Pfam" id="PF00258">
    <property type="entry name" value="Flavodoxin_1"/>
    <property type="match status" value="1"/>
</dbReference>
<dbReference type="Gene3D" id="3.40.50.360">
    <property type="match status" value="1"/>
</dbReference>
<dbReference type="InterPro" id="IPR017927">
    <property type="entry name" value="FAD-bd_FR_type"/>
</dbReference>
<dbReference type="RefSeq" id="WP_244606077.1">
    <property type="nucleotide sequence ID" value="NZ_LR536452.1"/>
</dbReference>
<evidence type="ECO:0000256" key="3">
    <source>
        <dbReference type="ARBA" id="ARBA00023797"/>
    </source>
</evidence>
<sequence>MAATAPYVVLYVTDAAGKYRGTLWMAGGKAKYYRHLSDWQRASGGAVAEIDGVTGASIGSGKTLKMSFDLADAMIDAGYKLHVDTAVEDGRGQSLRGRPAARRLNLRQACPGQGLCEVLLGLLLNRSESPVMLRRFHSLTGVALALGLAVIALTGAALSVQPALDRLATPAIVRGASVAALAEAVAARHQSIDSIRKRPDGSITVAFADGDIAGVERVDPATGMGLGDYRASEVSRFITNLHRSFLAGDAGRAAAGIGALAMLALTASGMVMLVRRLGGPRALFRPIPGAPAQRWHGALGRLAAAGLLLSSLTGLWMSASTFGFIPESEAAIPDVVASAGPPAPVGTLAALKVADVADLRELTFPAPGDSTDVYRLRSSAGEARIDAATGAAVAFAPATTLDRLQDLVRMLHTGRGAWALGLWLGLSAATVPVFAATGFLSWRRRRAARPRIARNVSARSADTIILVGSEGNSTWGFAATLHAALTAAGHHIHTGDMNDLAPVHASAGRLLILAATCGDGAAPASAKNFLVRLAALNDPVPVALLGFGDRNFGRFCGFADDVSAAIAAKGWPQILPMKRIDRCSAQEFAQWGHGLGAALGHDLALEHVCEPPKTFALELVEREDYGVAVGAPVAILRFRAPGTGANAGRLPSFEPGDLVGVLPPGGPMPRFYSLASAARDGVLEICVRLREGGLCSTFLHALAPGDLIQAFVRENPAFRPNRGSAPLILIGAGAGIGPLAGFVRANQAGRPVHLYWGGRSAASDFLYERELAQHLAEKRLTSLRTAFSRGPDGGAYVQDRIAADAPRLRELIRQGAQILVCGGRDMAQAVTHALDPVVRPLGLDLAILKSSGRYVEDVY</sequence>
<dbReference type="InterPro" id="IPR001433">
    <property type="entry name" value="OxRdtase_FAD/NAD-bd"/>
</dbReference>
<evidence type="ECO:0000256" key="2">
    <source>
        <dbReference type="ARBA" id="ARBA00022643"/>
    </source>
</evidence>
<proteinExistence type="predicted"/>
<dbReference type="InterPro" id="IPR029039">
    <property type="entry name" value="Flavoprotein-like_sf"/>
</dbReference>
<dbReference type="InterPro" id="IPR001709">
    <property type="entry name" value="Flavoprot_Pyr_Nucl_cyt_Rdtase"/>
</dbReference>
<dbReference type="GO" id="GO:0009086">
    <property type="term" value="P:methionine biosynthetic process"/>
    <property type="evidence" value="ECO:0007669"/>
    <property type="project" value="TreeGrafter"/>
</dbReference>
<evidence type="ECO:0000259" key="6">
    <source>
        <dbReference type="PROSITE" id="PS51384"/>
    </source>
</evidence>
<dbReference type="SUPFAM" id="SSF52343">
    <property type="entry name" value="Ferredoxin reductase-like, C-terminal NADP-linked domain"/>
    <property type="match status" value="1"/>
</dbReference>
<dbReference type="PRINTS" id="PR00371">
    <property type="entry name" value="FPNCR"/>
</dbReference>
<dbReference type="KEGG" id="mtun:MTUNDRAET4_0241.2"/>
<keyword evidence="2" id="KW-0288">FMN</keyword>
<keyword evidence="4" id="KW-1133">Transmembrane helix</keyword>
<dbReference type="GO" id="GO:0030586">
    <property type="term" value="F:[methionine synthase] reductase (NADPH) activity"/>
    <property type="evidence" value="ECO:0007669"/>
    <property type="project" value="TreeGrafter"/>
</dbReference>
<dbReference type="InterPro" id="IPR008254">
    <property type="entry name" value="Flavodoxin/NO_synth"/>
</dbReference>
<geneLocation type="plasmid" evidence="7 8">
    <name>3</name>
</geneLocation>
<dbReference type="PANTHER" id="PTHR19384">
    <property type="entry name" value="NITRIC OXIDE SYNTHASE-RELATED"/>
    <property type="match status" value="1"/>
</dbReference>
<evidence type="ECO:0000256" key="1">
    <source>
        <dbReference type="ARBA" id="ARBA00022630"/>
    </source>
</evidence>
<dbReference type="PANTHER" id="PTHR19384:SF17">
    <property type="entry name" value="NADPH--CYTOCHROME P450 REDUCTASE"/>
    <property type="match status" value="1"/>
</dbReference>
<dbReference type="PROSITE" id="PS51384">
    <property type="entry name" value="FAD_FR"/>
    <property type="match status" value="1"/>
</dbReference>
<dbReference type="InterPro" id="IPR005625">
    <property type="entry name" value="PepSY-ass_TM"/>
</dbReference>
<dbReference type="Proteomes" id="UP000294360">
    <property type="component" value="Plasmid 3"/>
</dbReference>
<keyword evidence="1" id="KW-0285">Flavoprotein</keyword>
<feature type="domain" description="Flavodoxin-like" evidence="5">
    <location>
        <begin position="463"/>
        <end position="596"/>
    </location>
</feature>
<feature type="transmembrane region" description="Helical" evidence="4">
    <location>
        <begin position="417"/>
        <end position="442"/>
    </location>
</feature>
<evidence type="ECO:0000313" key="8">
    <source>
        <dbReference type="Proteomes" id="UP000294360"/>
    </source>
</evidence>
<evidence type="ECO:0000259" key="5">
    <source>
        <dbReference type="PROSITE" id="PS50902"/>
    </source>
</evidence>